<sequence>MKKIITCLFLTLVLNSCKSQTKGFTILGKWQAVEYSGSDGAKGFTHKISNGEIFIFEMKNIVKDKLGNIGTYTFQNNKLHIELAEQDRYYTLYYDEINPERIFLNPVTSDYQIICDEGCAFTYEKQ</sequence>
<accession>A0A501QF71</accession>
<dbReference type="Proteomes" id="UP000319175">
    <property type="component" value="Unassembled WGS sequence"/>
</dbReference>
<dbReference type="AlphaFoldDB" id="A0A501QF71"/>
<reference evidence="1 2" key="2">
    <citation type="submission" date="2019-06" db="EMBL/GenBank/DDBJ databases">
        <authorList>
            <person name="Seo Y."/>
        </authorList>
    </citation>
    <scope>NUCLEOTIDE SEQUENCE [LARGE SCALE GENOMIC DNA]</scope>
    <source>
        <strain evidence="1 2">MaA-Y11</strain>
    </source>
</reference>
<evidence type="ECO:0000313" key="1">
    <source>
        <dbReference type="EMBL" id="TPD71263.1"/>
    </source>
</evidence>
<evidence type="ECO:0000313" key="2">
    <source>
        <dbReference type="Proteomes" id="UP000319175"/>
    </source>
</evidence>
<dbReference type="EMBL" id="VFJE01000051">
    <property type="protein sequence ID" value="TPD71263.1"/>
    <property type="molecule type" value="Genomic_DNA"/>
</dbReference>
<name>A0A501QF71_9FLAO</name>
<proteinExistence type="predicted"/>
<dbReference type="RefSeq" id="WP_139999495.1">
    <property type="nucleotide sequence ID" value="NZ_VFJE01000051.1"/>
</dbReference>
<evidence type="ECO:0008006" key="3">
    <source>
        <dbReference type="Google" id="ProtNLM"/>
    </source>
</evidence>
<gene>
    <name evidence="1" type="ORF">FJA49_05015</name>
</gene>
<reference evidence="1 2" key="1">
    <citation type="submission" date="2019-06" db="EMBL/GenBank/DDBJ databases">
        <title>Flavobacterium sp. MaA-Y11 from geoumgang.</title>
        <authorList>
            <person name="Jeong S."/>
        </authorList>
    </citation>
    <scope>NUCLEOTIDE SEQUENCE [LARGE SCALE GENOMIC DNA]</scope>
    <source>
        <strain evidence="1 2">MaA-Y11</strain>
    </source>
</reference>
<protein>
    <recommendedName>
        <fullName evidence="3">Lipocalin-like domain-containing protein</fullName>
    </recommendedName>
</protein>
<comment type="caution">
    <text evidence="1">The sequence shown here is derived from an EMBL/GenBank/DDBJ whole genome shotgun (WGS) entry which is preliminary data.</text>
</comment>
<organism evidence="1 2">
    <name type="scientific">Flavobacterium microcysteis</name>
    <dbReference type="NCBI Taxonomy" id="2596891"/>
    <lineage>
        <taxon>Bacteria</taxon>
        <taxon>Pseudomonadati</taxon>
        <taxon>Bacteroidota</taxon>
        <taxon>Flavobacteriia</taxon>
        <taxon>Flavobacteriales</taxon>
        <taxon>Flavobacteriaceae</taxon>
        <taxon>Flavobacterium</taxon>
    </lineage>
</organism>
<keyword evidence="2" id="KW-1185">Reference proteome</keyword>
<dbReference type="OrthoDB" id="708275at2"/>